<keyword evidence="4" id="KW-0378">Hydrolase</keyword>
<accession>A0AA39WHA4</accession>
<comment type="similarity">
    <text evidence="1">Belongs to the peptidase S28 family.</text>
</comment>
<evidence type="ECO:0000256" key="1">
    <source>
        <dbReference type="ARBA" id="ARBA00011079"/>
    </source>
</evidence>
<dbReference type="Proteomes" id="UP001174934">
    <property type="component" value="Unassembled WGS sequence"/>
</dbReference>
<dbReference type="GO" id="GO:0070008">
    <property type="term" value="F:serine-type exopeptidase activity"/>
    <property type="evidence" value="ECO:0007669"/>
    <property type="project" value="InterPro"/>
</dbReference>
<name>A0AA39WHA4_9PEZI</name>
<evidence type="ECO:0000256" key="5">
    <source>
        <dbReference type="ARBA" id="ARBA00023180"/>
    </source>
</evidence>
<dbReference type="Gene3D" id="3.40.50.1820">
    <property type="entry name" value="alpha/beta hydrolase"/>
    <property type="match status" value="2"/>
</dbReference>
<keyword evidence="5" id="KW-0325">Glycoprotein</keyword>
<comment type="caution">
    <text evidence="7">The sequence shown here is derived from an EMBL/GenBank/DDBJ whole genome shotgun (WGS) entry which is preliminary data.</text>
</comment>
<organism evidence="7 8">
    <name type="scientific">Bombardia bombarda</name>
    <dbReference type="NCBI Taxonomy" id="252184"/>
    <lineage>
        <taxon>Eukaryota</taxon>
        <taxon>Fungi</taxon>
        <taxon>Dikarya</taxon>
        <taxon>Ascomycota</taxon>
        <taxon>Pezizomycotina</taxon>
        <taxon>Sordariomycetes</taxon>
        <taxon>Sordariomycetidae</taxon>
        <taxon>Sordariales</taxon>
        <taxon>Lasiosphaeriaceae</taxon>
        <taxon>Bombardia</taxon>
    </lineage>
</organism>
<dbReference type="AlphaFoldDB" id="A0AA39WHA4"/>
<evidence type="ECO:0000256" key="4">
    <source>
        <dbReference type="ARBA" id="ARBA00022801"/>
    </source>
</evidence>
<dbReference type="GO" id="GO:0006508">
    <property type="term" value="P:proteolysis"/>
    <property type="evidence" value="ECO:0007669"/>
    <property type="project" value="UniProtKB-KW"/>
</dbReference>
<reference evidence="7" key="1">
    <citation type="submission" date="2023-06" db="EMBL/GenBank/DDBJ databases">
        <title>Genome-scale phylogeny and comparative genomics of the fungal order Sordariales.</title>
        <authorList>
            <consortium name="Lawrence Berkeley National Laboratory"/>
            <person name="Hensen N."/>
            <person name="Bonometti L."/>
            <person name="Westerberg I."/>
            <person name="Brannstrom I.O."/>
            <person name="Guillou S."/>
            <person name="Cros-Aarteil S."/>
            <person name="Calhoun S."/>
            <person name="Haridas S."/>
            <person name="Kuo A."/>
            <person name="Mondo S."/>
            <person name="Pangilinan J."/>
            <person name="Riley R."/>
            <person name="LaButti K."/>
            <person name="Andreopoulos B."/>
            <person name="Lipzen A."/>
            <person name="Chen C."/>
            <person name="Yanf M."/>
            <person name="Daum C."/>
            <person name="Ng V."/>
            <person name="Clum A."/>
            <person name="Steindorff A."/>
            <person name="Ohm R."/>
            <person name="Martin F."/>
            <person name="Silar P."/>
            <person name="Natvig D."/>
            <person name="Lalanne C."/>
            <person name="Gautier V."/>
            <person name="Ament-velasquez S.L."/>
            <person name="Kruys A."/>
            <person name="Hutchinson M.I."/>
            <person name="Powell A.J."/>
            <person name="Barry K."/>
            <person name="Miller A.N."/>
            <person name="Grigoriev I.V."/>
            <person name="Debuchy R."/>
            <person name="Gladieux P."/>
            <person name="Thoren M.H."/>
            <person name="Johannesson H."/>
        </authorList>
    </citation>
    <scope>NUCLEOTIDE SEQUENCE</scope>
    <source>
        <strain evidence="7">SMH3391-2</strain>
    </source>
</reference>
<evidence type="ECO:0000313" key="8">
    <source>
        <dbReference type="Proteomes" id="UP001174934"/>
    </source>
</evidence>
<keyword evidence="2" id="KW-0645">Protease</keyword>
<protein>
    <submittedName>
        <fullName evidence="7">Peptidase S28</fullName>
    </submittedName>
</protein>
<keyword evidence="3 6" id="KW-0732">Signal</keyword>
<dbReference type="GO" id="GO:0008239">
    <property type="term" value="F:dipeptidyl-peptidase activity"/>
    <property type="evidence" value="ECO:0007669"/>
    <property type="project" value="TreeGrafter"/>
</dbReference>
<evidence type="ECO:0000256" key="3">
    <source>
        <dbReference type="ARBA" id="ARBA00022729"/>
    </source>
</evidence>
<keyword evidence="8" id="KW-1185">Reference proteome</keyword>
<evidence type="ECO:0000313" key="7">
    <source>
        <dbReference type="EMBL" id="KAK0615372.1"/>
    </source>
</evidence>
<dbReference type="EMBL" id="JAULSR010000007">
    <property type="protein sequence ID" value="KAK0615372.1"/>
    <property type="molecule type" value="Genomic_DNA"/>
</dbReference>
<dbReference type="PANTHER" id="PTHR11010:SF23">
    <property type="entry name" value="SERINE PEPTIDASE"/>
    <property type="match status" value="1"/>
</dbReference>
<dbReference type="InterPro" id="IPR008758">
    <property type="entry name" value="Peptidase_S28"/>
</dbReference>
<proteinExistence type="inferred from homology"/>
<feature type="signal peptide" evidence="6">
    <location>
        <begin position="1"/>
        <end position="15"/>
    </location>
</feature>
<feature type="chain" id="PRO_5041348762" evidence="6">
    <location>
        <begin position="16"/>
        <end position="548"/>
    </location>
</feature>
<gene>
    <name evidence="7" type="ORF">B0T17DRAFT_620160</name>
</gene>
<dbReference type="Pfam" id="PF05577">
    <property type="entry name" value="Peptidase_S28"/>
    <property type="match status" value="1"/>
</dbReference>
<dbReference type="PANTHER" id="PTHR11010">
    <property type="entry name" value="PROTEASE S28 PRO-X CARBOXYPEPTIDASE-RELATED"/>
    <property type="match status" value="1"/>
</dbReference>
<sequence length="548" mass="61377">MRFTSLFALAGAASAAFHPHKGGMEIGPIDDHVENLNKRAEQLGFNGWGTFDQLIDHSNPKLGTFKQRYWYGTEFWKGPGSPIFLVNPGEQSATGFNRTYTTTARLGGLFAKEMGGAVVIQEHRYWGESSPYQNLTVKNLQYLTLENSIKDLTYFARNWVPPFDTTGGSKPSEAPWVFSGGSYPGALAGWVEAIDPGTYWAYHGTSGVVEAVGDFWEYFVPVQEATPSNCSTDLNAVITYVDAVLTLGTPKAKRDLKAKFLLSDLTDADFASALEWGPWTWQSGQFYSTTTLGYTPYYQFCDYIENTWPNSTNKVPGPKGVGIQKALNGYAKWFTELQLPGACEGAGYPEWQGEYNTGCFQNQNASNPIYKDITPDNYGNRQWNWMLCNEPFEYWQDGAPLDRPTIVSRYVTADYWRKQCPLWFPKTPGDGSYGIAQGKRAKDVNKWTGGWSVTNTSRLLYVNGEWDPWRDATVSSKFRPGGALKSTEQLPVFVIPKGTHCSDLYGPNWSVNPDVKAIVDQEVVIMKNWIDEFYVEKGKTRARSLPSP</sequence>
<evidence type="ECO:0000256" key="6">
    <source>
        <dbReference type="SAM" id="SignalP"/>
    </source>
</evidence>
<dbReference type="InterPro" id="IPR029058">
    <property type="entry name" value="AB_hydrolase_fold"/>
</dbReference>
<evidence type="ECO:0000256" key="2">
    <source>
        <dbReference type="ARBA" id="ARBA00022670"/>
    </source>
</evidence>